<comment type="caution">
    <text evidence="1">The sequence shown here is derived from an EMBL/GenBank/DDBJ whole genome shotgun (WGS) entry which is preliminary data.</text>
</comment>
<proteinExistence type="predicted"/>
<dbReference type="EMBL" id="JAWNGG020000014">
    <property type="protein sequence ID" value="KAK9309124.1"/>
    <property type="molecule type" value="Genomic_DNA"/>
</dbReference>
<name>A0AAW1AGL6_9HYME</name>
<keyword evidence="2" id="KW-1185">Reference proteome</keyword>
<sequence>MIYNFIFGINGNVELRSRLLVKKLGIIAMRNSRVLKSVGILHDITVLCTFLSLPPLKYHKIKPDTKQSLSTVVVGTSQLIRTQAAYRTDIQKLSIDLIPRFLGATKIRSVGTDCEV</sequence>
<evidence type="ECO:0000313" key="1">
    <source>
        <dbReference type="EMBL" id="KAK9309124.1"/>
    </source>
</evidence>
<accession>A0AAW1AGL6</accession>
<protein>
    <submittedName>
        <fullName evidence="1">Uncharacterized protein</fullName>
    </submittedName>
</protein>
<reference evidence="1 2" key="1">
    <citation type="submission" date="2024-05" db="EMBL/GenBank/DDBJ databases">
        <title>The nuclear and mitochondrial genome assemblies of Tetragonisca angustula (Apidae: Meliponini), a tiny yet remarkable pollinator in the Neotropics.</title>
        <authorList>
            <person name="Ferrari R."/>
            <person name="Ricardo P.C."/>
            <person name="Dias F.C."/>
            <person name="Araujo N.S."/>
            <person name="Soares D.O."/>
            <person name="Zhou Q.-S."/>
            <person name="Zhu C.-D."/>
            <person name="Coutinho L."/>
            <person name="Airas M.C."/>
            <person name="Batista T.M."/>
        </authorList>
    </citation>
    <scope>NUCLEOTIDE SEQUENCE [LARGE SCALE GENOMIC DNA]</scope>
    <source>
        <strain evidence="1">ASF017062</strain>
        <tissue evidence="1">Abdomen</tissue>
    </source>
</reference>
<evidence type="ECO:0000313" key="2">
    <source>
        <dbReference type="Proteomes" id="UP001432146"/>
    </source>
</evidence>
<gene>
    <name evidence="1" type="ORF">QLX08_001086</name>
</gene>
<dbReference type="AlphaFoldDB" id="A0AAW1AGL6"/>
<dbReference type="Proteomes" id="UP001432146">
    <property type="component" value="Unassembled WGS sequence"/>
</dbReference>
<organism evidence="1 2">
    <name type="scientific">Tetragonisca angustula</name>
    <dbReference type="NCBI Taxonomy" id="166442"/>
    <lineage>
        <taxon>Eukaryota</taxon>
        <taxon>Metazoa</taxon>
        <taxon>Ecdysozoa</taxon>
        <taxon>Arthropoda</taxon>
        <taxon>Hexapoda</taxon>
        <taxon>Insecta</taxon>
        <taxon>Pterygota</taxon>
        <taxon>Neoptera</taxon>
        <taxon>Endopterygota</taxon>
        <taxon>Hymenoptera</taxon>
        <taxon>Apocrita</taxon>
        <taxon>Aculeata</taxon>
        <taxon>Apoidea</taxon>
        <taxon>Anthophila</taxon>
        <taxon>Apidae</taxon>
        <taxon>Tetragonisca</taxon>
    </lineage>
</organism>